<evidence type="ECO:0000313" key="3">
    <source>
        <dbReference type="Proteomes" id="UP000243904"/>
    </source>
</evidence>
<gene>
    <name evidence="2" type="ORF">SAMN05444158_0477</name>
</gene>
<feature type="compositionally biased region" description="Polar residues" evidence="1">
    <location>
        <begin position="28"/>
        <end position="38"/>
    </location>
</feature>
<sequence length="44" mass="4798">MAKGEQKGNREVKKPKKEKIKTIAAAPSQKTAGWQPTFGSGKKK</sequence>
<feature type="region of interest" description="Disordered" evidence="1">
    <location>
        <begin position="1"/>
        <end position="44"/>
    </location>
</feature>
<proteinExistence type="predicted"/>
<name>A0A1H1N531_9BRAD</name>
<organism evidence="2 3">
    <name type="scientific">Bradyrhizobium canariense</name>
    <dbReference type="NCBI Taxonomy" id="255045"/>
    <lineage>
        <taxon>Bacteria</taxon>
        <taxon>Pseudomonadati</taxon>
        <taxon>Pseudomonadota</taxon>
        <taxon>Alphaproteobacteria</taxon>
        <taxon>Hyphomicrobiales</taxon>
        <taxon>Nitrobacteraceae</taxon>
        <taxon>Bradyrhizobium</taxon>
    </lineage>
</organism>
<reference evidence="3" key="1">
    <citation type="submission" date="2016-10" db="EMBL/GenBank/DDBJ databases">
        <authorList>
            <person name="Varghese N."/>
            <person name="Submissions S."/>
        </authorList>
    </citation>
    <scope>NUCLEOTIDE SEQUENCE [LARGE SCALE GENOMIC DNA]</scope>
    <source>
        <strain evidence="3">GAS369</strain>
    </source>
</reference>
<dbReference type="Proteomes" id="UP000243904">
    <property type="component" value="Chromosome I"/>
</dbReference>
<dbReference type="RefSeq" id="WP_283806830.1">
    <property type="nucleotide sequence ID" value="NZ_LT629750.1"/>
</dbReference>
<evidence type="ECO:0000313" key="2">
    <source>
        <dbReference type="EMBL" id="SDR93835.1"/>
    </source>
</evidence>
<dbReference type="EMBL" id="LT629750">
    <property type="protein sequence ID" value="SDR93835.1"/>
    <property type="molecule type" value="Genomic_DNA"/>
</dbReference>
<protein>
    <submittedName>
        <fullName evidence="2">Uncharacterized protein</fullName>
    </submittedName>
</protein>
<evidence type="ECO:0000256" key="1">
    <source>
        <dbReference type="SAM" id="MobiDB-lite"/>
    </source>
</evidence>
<keyword evidence="3" id="KW-1185">Reference proteome</keyword>
<accession>A0A1H1N531</accession>
<dbReference type="AlphaFoldDB" id="A0A1H1N531"/>
<feature type="compositionally biased region" description="Basic and acidic residues" evidence="1">
    <location>
        <begin position="1"/>
        <end position="12"/>
    </location>
</feature>